<comment type="caution">
    <text evidence="2">The sequence shown here is derived from an EMBL/GenBank/DDBJ whole genome shotgun (WGS) entry which is preliminary data.</text>
</comment>
<reference evidence="2 3" key="1">
    <citation type="submission" date="2024-05" db="EMBL/GenBank/DDBJ databases">
        <authorList>
            <person name="Zhao H."/>
            <person name="Xu Y."/>
            <person name="Lin S."/>
            <person name="Spain J.C."/>
            <person name="Zhou N.-Y."/>
        </authorList>
    </citation>
    <scope>NUCLEOTIDE SEQUENCE [LARGE SCALE GENOMIC DNA]</scope>
    <source>
        <strain evidence="2 3">NEAU-NG30</strain>
    </source>
</reference>
<accession>A0ABV0L7R3</accession>
<feature type="region of interest" description="Disordered" evidence="1">
    <location>
        <begin position="1"/>
        <end position="45"/>
    </location>
</feature>
<organism evidence="2 3">
    <name type="scientific">Amycolatopsis melonis</name>
    <dbReference type="NCBI Taxonomy" id="3156488"/>
    <lineage>
        <taxon>Bacteria</taxon>
        <taxon>Bacillati</taxon>
        <taxon>Actinomycetota</taxon>
        <taxon>Actinomycetes</taxon>
        <taxon>Pseudonocardiales</taxon>
        <taxon>Pseudonocardiaceae</taxon>
        <taxon>Amycolatopsis</taxon>
    </lineage>
</organism>
<sequence length="45" mass="5022">MNDSFLSSDEVNDSFMTFGGRREPESPQHPPPPAGFRQSPVVPLY</sequence>
<dbReference type="EMBL" id="JBDZYD010000002">
    <property type="protein sequence ID" value="MEQ0558350.1"/>
    <property type="molecule type" value="Genomic_DNA"/>
</dbReference>
<evidence type="ECO:0000313" key="3">
    <source>
        <dbReference type="Proteomes" id="UP001440984"/>
    </source>
</evidence>
<proteinExistence type="predicted"/>
<evidence type="ECO:0000313" key="2">
    <source>
        <dbReference type="EMBL" id="MEQ0558350.1"/>
    </source>
</evidence>
<keyword evidence="3" id="KW-1185">Reference proteome</keyword>
<gene>
    <name evidence="2" type="ORF">ABJI51_04650</name>
</gene>
<dbReference type="Proteomes" id="UP001440984">
    <property type="component" value="Unassembled WGS sequence"/>
</dbReference>
<dbReference type="RefSeq" id="WP_348947698.1">
    <property type="nucleotide sequence ID" value="NZ_JBDZYD010000002.1"/>
</dbReference>
<evidence type="ECO:0000256" key="1">
    <source>
        <dbReference type="SAM" id="MobiDB-lite"/>
    </source>
</evidence>
<protein>
    <submittedName>
        <fullName evidence="2">Uncharacterized protein</fullName>
    </submittedName>
</protein>
<name>A0ABV0L7R3_9PSEU</name>